<protein>
    <submittedName>
        <fullName evidence="2">Uncharacterized protein</fullName>
    </submittedName>
</protein>
<feature type="compositionally biased region" description="Polar residues" evidence="1">
    <location>
        <begin position="265"/>
        <end position="276"/>
    </location>
</feature>
<evidence type="ECO:0000313" key="3">
    <source>
        <dbReference type="Proteomes" id="UP001172101"/>
    </source>
</evidence>
<dbReference type="Proteomes" id="UP001172101">
    <property type="component" value="Unassembled WGS sequence"/>
</dbReference>
<feature type="region of interest" description="Disordered" evidence="1">
    <location>
        <begin position="335"/>
        <end position="394"/>
    </location>
</feature>
<feature type="compositionally biased region" description="Basic and acidic residues" evidence="1">
    <location>
        <begin position="355"/>
        <end position="381"/>
    </location>
</feature>
<feature type="compositionally biased region" description="Basic and acidic residues" evidence="1">
    <location>
        <begin position="1"/>
        <end position="10"/>
    </location>
</feature>
<evidence type="ECO:0000313" key="2">
    <source>
        <dbReference type="EMBL" id="KAK0734624.1"/>
    </source>
</evidence>
<feature type="region of interest" description="Disordered" evidence="1">
    <location>
        <begin position="253"/>
        <end position="280"/>
    </location>
</feature>
<name>A0AA40BI41_9PEZI</name>
<dbReference type="EMBL" id="JAUIRO010000001">
    <property type="protein sequence ID" value="KAK0734624.1"/>
    <property type="molecule type" value="Genomic_DNA"/>
</dbReference>
<comment type="caution">
    <text evidence="2">The sequence shown here is derived from an EMBL/GenBank/DDBJ whole genome shotgun (WGS) entry which is preliminary data.</text>
</comment>
<sequence length="394" mass="43717">MEHNLDDHGRFLNTQLSAYNSGEASHDKRSLPSSQRPHRDGSGADFQDVPDQIAATIKNSDRFIGSNPDFERARRNNGGASSQDVLEPMPTNFAGAGEFINTEPTYYPWAISTANGAHPYGKDLQRDSQLALPNDGGVPAQGETIPLSPILDNDETLIDPQPNNAPARPNQHGVFYEDVPDLDHSAESDTAFELHEIEGPEYNVAIQLDEVEASGQDFYDPDMNQEFSGAPPLRMYPLRMYPTLRELCPGNQRLAPRASRGGSKVPQQSKDPTRLSQGLPKTLDLADPWAQNSSAAVGQKWQLLPNYKANWEEPVLCHKEVNRYRKAHEGRDHCENRIHDSASEIIRSNKAAKAPSDEKGPEDKKYHDADKSKAKNNDKGLGEIQIRNAYPNYG</sequence>
<gene>
    <name evidence="2" type="ORF">B0T26DRAFT_670893</name>
</gene>
<accession>A0AA40BI41</accession>
<dbReference type="GeneID" id="85322511"/>
<keyword evidence="3" id="KW-1185">Reference proteome</keyword>
<reference evidence="2" key="1">
    <citation type="submission" date="2023-06" db="EMBL/GenBank/DDBJ databases">
        <title>Genome-scale phylogeny and comparative genomics of the fungal order Sordariales.</title>
        <authorList>
            <consortium name="Lawrence Berkeley National Laboratory"/>
            <person name="Hensen N."/>
            <person name="Bonometti L."/>
            <person name="Westerberg I."/>
            <person name="Brannstrom I.O."/>
            <person name="Guillou S."/>
            <person name="Cros-Aarteil S."/>
            <person name="Calhoun S."/>
            <person name="Haridas S."/>
            <person name="Kuo A."/>
            <person name="Mondo S."/>
            <person name="Pangilinan J."/>
            <person name="Riley R."/>
            <person name="LaButti K."/>
            <person name="Andreopoulos B."/>
            <person name="Lipzen A."/>
            <person name="Chen C."/>
            <person name="Yanf M."/>
            <person name="Daum C."/>
            <person name="Ng V."/>
            <person name="Clum A."/>
            <person name="Steindorff A."/>
            <person name="Ohm R."/>
            <person name="Martin F."/>
            <person name="Silar P."/>
            <person name="Natvig D."/>
            <person name="Lalanne C."/>
            <person name="Gautier V."/>
            <person name="Ament-velasquez S.L."/>
            <person name="Kruys A."/>
            <person name="Hutchinson M.I."/>
            <person name="Powell A.J."/>
            <person name="Barry K."/>
            <person name="Miller A.N."/>
            <person name="Grigoriev I.V."/>
            <person name="Debuchy R."/>
            <person name="Gladieux P."/>
            <person name="Thoren M.H."/>
            <person name="Johannesson H."/>
        </authorList>
    </citation>
    <scope>NUCLEOTIDE SEQUENCE</scope>
    <source>
        <strain evidence="2">SMH2392-1A</strain>
    </source>
</reference>
<evidence type="ECO:0000256" key="1">
    <source>
        <dbReference type="SAM" id="MobiDB-lite"/>
    </source>
</evidence>
<organism evidence="2 3">
    <name type="scientific">Lasiosphaeria miniovina</name>
    <dbReference type="NCBI Taxonomy" id="1954250"/>
    <lineage>
        <taxon>Eukaryota</taxon>
        <taxon>Fungi</taxon>
        <taxon>Dikarya</taxon>
        <taxon>Ascomycota</taxon>
        <taxon>Pezizomycotina</taxon>
        <taxon>Sordariomycetes</taxon>
        <taxon>Sordariomycetidae</taxon>
        <taxon>Sordariales</taxon>
        <taxon>Lasiosphaeriaceae</taxon>
        <taxon>Lasiosphaeria</taxon>
    </lineage>
</organism>
<feature type="region of interest" description="Disordered" evidence="1">
    <location>
        <begin position="1"/>
        <end position="88"/>
    </location>
</feature>
<dbReference type="RefSeq" id="XP_060303501.1">
    <property type="nucleotide sequence ID" value="XM_060439241.1"/>
</dbReference>
<feature type="compositionally biased region" description="Polar residues" evidence="1">
    <location>
        <begin position="12"/>
        <end position="23"/>
    </location>
</feature>
<proteinExistence type="predicted"/>
<dbReference type="AlphaFoldDB" id="A0AA40BI41"/>